<dbReference type="Gene3D" id="3.40.50.720">
    <property type="entry name" value="NAD(P)-binding Rossmann-like Domain"/>
    <property type="match status" value="1"/>
</dbReference>
<dbReference type="GO" id="GO:0008206">
    <property type="term" value="P:bile acid metabolic process"/>
    <property type="evidence" value="ECO:0007669"/>
    <property type="project" value="UniProtKB-ARBA"/>
</dbReference>
<dbReference type="PRINTS" id="PR00080">
    <property type="entry name" value="SDRFAMILY"/>
</dbReference>
<dbReference type="Pfam" id="PF13561">
    <property type="entry name" value="adh_short_C2"/>
    <property type="match status" value="1"/>
</dbReference>
<dbReference type="RefSeq" id="WP_206656244.1">
    <property type="nucleotide sequence ID" value="NZ_CP071182.1"/>
</dbReference>
<keyword evidence="2" id="KW-0560">Oxidoreductase</keyword>
<dbReference type="CDD" id="cd05344">
    <property type="entry name" value="BKR_like_SDR_like"/>
    <property type="match status" value="1"/>
</dbReference>
<dbReference type="InterPro" id="IPR050259">
    <property type="entry name" value="SDR"/>
</dbReference>
<dbReference type="InterPro" id="IPR002347">
    <property type="entry name" value="SDR_fam"/>
</dbReference>
<dbReference type="InterPro" id="IPR036291">
    <property type="entry name" value="NAD(P)-bd_dom_sf"/>
</dbReference>
<dbReference type="Proteomes" id="UP000663505">
    <property type="component" value="Chromosome"/>
</dbReference>
<dbReference type="SUPFAM" id="SSF51735">
    <property type="entry name" value="NAD(P)-binding Rossmann-fold domains"/>
    <property type="match status" value="1"/>
</dbReference>
<evidence type="ECO:0000313" key="4">
    <source>
        <dbReference type="Proteomes" id="UP000663505"/>
    </source>
</evidence>
<dbReference type="KEGG" id="afx:JZ786_21020"/>
<evidence type="ECO:0000256" key="2">
    <source>
        <dbReference type="ARBA" id="ARBA00023002"/>
    </source>
</evidence>
<proteinExistence type="inferred from homology"/>
<protein>
    <submittedName>
        <fullName evidence="3">SDR family oxidoreductase</fullName>
    </submittedName>
</protein>
<dbReference type="PRINTS" id="PR00081">
    <property type="entry name" value="GDHRDH"/>
</dbReference>
<name>A0A9X7W030_9BACL</name>
<keyword evidence="4" id="KW-1185">Reference proteome</keyword>
<accession>A0A9X7W030</accession>
<gene>
    <name evidence="3" type="ORF">JZ786_21020</name>
</gene>
<dbReference type="PANTHER" id="PTHR42879">
    <property type="entry name" value="3-OXOACYL-(ACYL-CARRIER-PROTEIN) REDUCTASE"/>
    <property type="match status" value="1"/>
</dbReference>
<comment type="similarity">
    <text evidence="1">Belongs to the short-chain dehydrogenases/reductases (SDR) family.</text>
</comment>
<evidence type="ECO:0000256" key="1">
    <source>
        <dbReference type="ARBA" id="ARBA00006484"/>
    </source>
</evidence>
<organism evidence="3 4">
    <name type="scientific">Alicyclobacillus mengziensis</name>
    <dbReference type="NCBI Taxonomy" id="2931921"/>
    <lineage>
        <taxon>Bacteria</taxon>
        <taxon>Bacillati</taxon>
        <taxon>Bacillota</taxon>
        <taxon>Bacilli</taxon>
        <taxon>Bacillales</taxon>
        <taxon>Alicyclobacillaceae</taxon>
        <taxon>Alicyclobacillus</taxon>
    </lineage>
</organism>
<evidence type="ECO:0000313" key="3">
    <source>
        <dbReference type="EMBL" id="QSO46883.1"/>
    </source>
</evidence>
<dbReference type="GO" id="GO:0016491">
    <property type="term" value="F:oxidoreductase activity"/>
    <property type="evidence" value="ECO:0007669"/>
    <property type="project" value="UniProtKB-KW"/>
</dbReference>
<dbReference type="AlphaFoldDB" id="A0A9X7W030"/>
<dbReference type="FunFam" id="3.40.50.720:FF:000084">
    <property type="entry name" value="Short-chain dehydrogenase reductase"/>
    <property type="match status" value="1"/>
</dbReference>
<dbReference type="EMBL" id="CP071182">
    <property type="protein sequence ID" value="QSO46883.1"/>
    <property type="molecule type" value="Genomic_DNA"/>
</dbReference>
<reference evidence="3 4" key="1">
    <citation type="submission" date="2021-02" db="EMBL/GenBank/DDBJ databases">
        <title>Alicyclobacillus curvatus sp. nov. and Alicyclobacillus mengziensis sp. nov., two acidophilic bacteria isolated from acid mine drainage.</title>
        <authorList>
            <person name="Huang Y."/>
        </authorList>
    </citation>
    <scope>NUCLEOTIDE SEQUENCE [LARGE SCALE GENOMIC DNA]</scope>
    <source>
        <strain evidence="3 4">S30H14</strain>
    </source>
</reference>
<sequence length="265" mass="28497">MDLGLRGKRALVTAASQGLGLAIATELTREGCEVVISSRRAETLTEVARNMNAALGPETSSVRAVKADLVNEGDIRELVARTAKLLGGIDILVTNAGGPVGGNFDQVTDEDWQRAFDLNMMSVVRLIRETLPYMRRQGGGKILNISSLYVRQPNVNLILSNAIRTGTMALLKTLALQVAQENIAVLNFAPGRINTDRVKWLDEQRASREGKAAFEVAKEEAASIPMGRYGEPEEVGRLVTMLLSSANSYMTGQTILADGGVISAL</sequence>
<dbReference type="PANTHER" id="PTHR42879:SF6">
    <property type="entry name" value="NADPH-DEPENDENT REDUCTASE BACG"/>
    <property type="match status" value="1"/>
</dbReference>